<evidence type="ECO:0000256" key="1">
    <source>
        <dbReference type="ARBA" id="ARBA00001974"/>
    </source>
</evidence>
<dbReference type="SUPFAM" id="SSF51905">
    <property type="entry name" value="FAD/NAD(P)-binding domain"/>
    <property type="match status" value="1"/>
</dbReference>
<evidence type="ECO:0000256" key="2">
    <source>
        <dbReference type="ARBA" id="ARBA00022630"/>
    </source>
</evidence>
<dbReference type="PANTHER" id="PTHR13789">
    <property type="entry name" value="MONOOXYGENASE"/>
    <property type="match status" value="1"/>
</dbReference>
<evidence type="ECO:0000256" key="4">
    <source>
        <dbReference type="ARBA" id="ARBA00023002"/>
    </source>
</evidence>
<dbReference type="Proteomes" id="UP001224682">
    <property type="component" value="Unassembled WGS sequence"/>
</dbReference>
<proteinExistence type="predicted"/>
<feature type="domain" description="FAD-binding" evidence="6">
    <location>
        <begin position="53"/>
        <end position="131"/>
    </location>
</feature>
<dbReference type="InterPro" id="IPR002938">
    <property type="entry name" value="FAD-bd"/>
</dbReference>
<evidence type="ECO:0000256" key="5">
    <source>
        <dbReference type="ARBA" id="ARBA00023033"/>
    </source>
</evidence>
<organism evidence="7 8">
    <name type="scientific">Ancylobacter polymorphus</name>
    <dbReference type="NCBI Taxonomy" id="223390"/>
    <lineage>
        <taxon>Bacteria</taxon>
        <taxon>Pseudomonadati</taxon>
        <taxon>Pseudomonadota</taxon>
        <taxon>Alphaproteobacteria</taxon>
        <taxon>Hyphomicrobiales</taxon>
        <taxon>Xanthobacteraceae</taxon>
        <taxon>Ancylobacter</taxon>
    </lineage>
</organism>
<dbReference type="Pfam" id="PF01494">
    <property type="entry name" value="FAD_binding_3"/>
    <property type="match status" value="1"/>
</dbReference>
<evidence type="ECO:0000313" key="8">
    <source>
        <dbReference type="Proteomes" id="UP001224682"/>
    </source>
</evidence>
<comment type="cofactor">
    <cofactor evidence="1">
        <name>FAD</name>
        <dbReference type="ChEBI" id="CHEBI:57692"/>
    </cofactor>
</comment>
<name>A0ABU0BK43_9HYPH</name>
<dbReference type="InterPro" id="IPR036188">
    <property type="entry name" value="FAD/NAD-bd_sf"/>
</dbReference>
<dbReference type="PANTHER" id="PTHR13789:SF318">
    <property type="entry name" value="GERANYLGERANYL DIPHOSPHATE REDUCTASE"/>
    <property type="match status" value="1"/>
</dbReference>
<evidence type="ECO:0000313" key="7">
    <source>
        <dbReference type="EMBL" id="MDQ0304839.1"/>
    </source>
</evidence>
<sequence>MHYPLKGWKVFNLVVTYHNDVKEAVVSKPVPVEEVMQGFEHIHPRARRVIEHGSNWKLWVLCDRTPVERWIDWRVALLGDAAHPMLQYLAQGACMAMEDAVTLAELVAAYPGDIDKAFRTYQALRIPHTARVQLGSREIGKFIYHPGGAAALVRNSVLKSWTPNEYYDRLSWLYGGSILPPAAAA</sequence>
<dbReference type="SUPFAM" id="SSF54373">
    <property type="entry name" value="FAD-linked reductases, C-terminal domain"/>
    <property type="match status" value="1"/>
</dbReference>
<dbReference type="Gene3D" id="3.50.50.60">
    <property type="entry name" value="FAD/NAD(P)-binding domain"/>
    <property type="match status" value="1"/>
</dbReference>
<gene>
    <name evidence="7" type="ORF">J2S75_003889</name>
</gene>
<keyword evidence="5" id="KW-0503">Monooxygenase</keyword>
<keyword evidence="4" id="KW-0560">Oxidoreductase</keyword>
<keyword evidence="3" id="KW-0274">FAD</keyword>
<protein>
    <submittedName>
        <fullName evidence="7">2-polyprenyl-6-methoxyphenol hydroxylase-like FAD-dependent oxidoreductase</fullName>
    </submittedName>
</protein>
<reference evidence="7 8" key="1">
    <citation type="submission" date="2023-07" db="EMBL/GenBank/DDBJ databases">
        <title>Genomic Encyclopedia of Type Strains, Phase IV (KMG-IV): sequencing the most valuable type-strain genomes for metagenomic binning, comparative biology and taxonomic classification.</title>
        <authorList>
            <person name="Goeker M."/>
        </authorList>
    </citation>
    <scope>NUCLEOTIDE SEQUENCE [LARGE SCALE GENOMIC DNA]</scope>
    <source>
        <strain evidence="7 8">DSM 2457</strain>
    </source>
</reference>
<evidence type="ECO:0000259" key="6">
    <source>
        <dbReference type="Pfam" id="PF01494"/>
    </source>
</evidence>
<evidence type="ECO:0000256" key="3">
    <source>
        <dbReference type="ARBA" id="ARBA00022827"/>
    </source>
</evidence>
<accession>A0ABU0BK43</accession>
<keyword evidence="2" id="KW-0285">Flavoprotein</keyword>
<comment type="caution">
    <text evidence="7">The sequence shown here is derived from an EMBL/GenBank/DDBJ whole genome shotgun (WGS) entry which is preliminary data.</text>
</comment>
<keyword evidence="8" id="KW-1185">Reference proteome</keyword>
<dbReference type="EMBL" id="JAUSUI010000010">
    <property type="protein sequence ID" value="MDQ0304839.1"/>
    <property type="molecule type" value="Genomic_DNA"/>
</dbReference>
<dbReference type="InterPro" id="IPR050493">
    <property type="entry name" value="FAD-dep_Monooxygenase_BioMet"/>
</dbReference>